<dbReference type="PANTHER" id="PTHR13878:SF91">
    <property type="entry name" value="FAD BINDING DOMAIN PROTEIN (AFU_ORTHOLOGUE AFUA_6G12070)-RELATED"/>
    <property type="match status" value="1"/>
</dbReference>
<dbReference type="PANTHER" id="PTHR13878">
    <property type="entry name" value="GULONOLACTONE OXIDASE"/>
    <property type="match status" value="1"/>
</dbReference>
<comment type="similarity">
    <text evidence="1">Belongs to the oxygen-dependent FAD-linked oxidoreductase family.</text>
</comment>
<dbReference type="OrthoDB" id="9983560at2759"/>
<dbReference type="HOGENOM" id="CLU_018354_4_4_1"/>
<evidence type="ECO:0000256" key="3">
    <source>
        <dbReference type="SAM" id="SignalP"/>
    </source>
</evidence>
<keyword evidence="6" id="KW-1185">Reference proteome</keyword>
<dbReference type="SUPFAM" id="SSF56176">
    <property type="entry name" value="FAD-binding/transporter-associated domain-like"/>
    <property type="match status" value="1"/>
</dbReference>
<dbReference type="AlphaFoldDB" id="A0A0C3DWY2"/>
<feature type="signal peptide" evidence="3">
    <location>
        <begin position="1"/>
        <end position="20"/>
    </location>
</feature>
<dbReference type="Gene3D" id="3.30.465.10">
    <property type="match status" value="2"/>
</dbReference>
<accession>A0A0C3DWY2</accession>
<proteinExistence type="inferred from homology"/>
<dbReference type="STRING" id="1036808.A0A0C3DWY2"/>
<dbReference type="InterPro" id="IPR036318">
    <property type="entry name" value="FAD-bd_PCMH-like_sf"/>
</dbReference>
<dbReference type="GO" id="GO:0016491">
    <property type="term" value="F:oxidoreductase activity"/>
    <property type="evidence" value="ECO:0007669"/>
    <property type="project" value="UniProtKB-KW"/>
</dbReference>
<evidence type="ECO:0000313" key="6">
    <source>
        <dbReference type="Proteomes" id="UP000053989"/>
    </source>
</evidence>
<evidence type="ECO:0000313" key="5">
    <source>
        <dbReference type="EMBL" id="KIM65080.1"/>
    </source>
</evidence>
<name>A0A0C3DWY2_9AGAM</name>
<feature type="chain" id="PRO_5002176898" description="FAD-binding PCMH-type domain-containing protein" evidence="3">
    <location>
        <begin position="21"/>
        <end position="559"/>
    </location>
</feature>
<dbReference type="GO" id="GO:0071949">
    <property type="term" value="F:FAD binding"/>
    <property type="evidence" value="ECO:0007669"/>
    <property type="project" value="InterPro"/>
</dbReference>
<dbReference type="InterPro" id="IPR016166">
    <property type="entry name" value="FAD-bd_PCMH"/>
</dbReference>
<gene>
    <name evidence="5" type="ORF">SCLCIDRAFT_22893</name>
</gene>
<dbReference type="Pfam" id="PF01565">
    <property type="entry name" value="FAD_binding_4"/>
    <property type="match status" value="1"/>
</dbReference>
<keyword evidence="2" id="KW-0560">Oxidoreductase</keyword>
<protein>
    <recommendedName>
        <fullName evidence="4">FAD-binding PCMH-type domain-containing protein</fullName>
    </recommendedName>
</protein>
<dbReference type="Pfam" id="PF08031">
    <property type="entry name" value="BBE"/>
    <property type="match status" value="1"/>
</dbReference>
<dbReference type="InterPro" id="IPR050432">
    <property type="entry name" value="FAD-linked_Oxidoreductases_BP"/>
</dbReference>
<dbReference type="InterPro" id="IPR012951">
    <property type="entry name" value="BBE"/>
</dbReference>
<dbReference type="InParanoid" id="A0A0C3DWY2"/>
<evidence type="ECO:0000259" key="4">
    <source>
        <dbReference type="PROSITE" id="PS51387"/>
    </source>
</evidence>
<dbReference type="Proteomes" id="UP000053989">
    <property type="component" value="Unassembled WGS sequence"/>
</dbReference>
<dbReference type="InterPro" id="IPR016169">
    <property type="entry name" value="FAD-bd_PCMH_sub2"/>
</dbReference>
<sequence length="559" mass="60140">MLNSKFTILSVLALGGFAGASPYYTECLCTHGDPCWPDAATFAQLESQVSQPLIYPLPTASACYPAANPSGNCSEVIENWTDAPNFETFEFKNGTISACYLNTSLGVPCEQGNVPVVGVDARTPGDIKAAVNFAVKYNLKLVVKNTGHDFLGRSAARGAERLQTKHTKVALSVAIGVPMKAHPAMFTAVTLGAGVQWHEAYDAVNQYGRMMVGGASLGGSVGAAGGWLQGGGHSALSPTYGLGVDNAIEITVVISTGELLIANKYQNSDLFWALRGGGGGTYGIVTSVTYRTYESLPVAFYLFQANFTDTTAMKELIAGMLQFQTNLTDDGWGGYAIMNNTSMYFFTIAPNMSTEAANASTQAWTDYASGLQSQGVTSLAQIYPIPSWYEWYTTLFSSPGQNGGNTMLTSRLLSRDTLANQYEDVAEILVDFQGSFNMIAGGKVSQIDPESAGVNPAWRNAVVEAVCGVSWDEGATSKEIEEEISQLKTWISALNDVAPNDGAYFNEASLFEIDWQTTFFGSHYSQLKDVKDKYDPCRLFVVAEGVGSEEWNNELTCRL</sequence>
<dbReference type="InterPro" id="IPR006094">
    <property type="entry name" value="Oxid_FAD_bind_N"/>
</dbReference>
<reference evidence="6" key="2">
    <citation type="submission" date="2015-01" db="EMBL/GenBank/DDBJ databases">
        <title>Evolutionary Origins and Diversification of the Mycorrhizal Mutualists.</title>
        <authorList>
            <consortium name="DOE Joint Genome Institute"/>
            <consortium name="Mycorrhizal Genomics Consortium"/>
            <person name="Kohler A."/>
            <person name="Kuo A."/>
            <person name="Nagy L.G."/>
            <person name="Floudas D."/>
            <person name="Copeland A."/>
            <person name="Barry K.W."/>
            <person name="Cichocki N."/>
            <person name="Veneault-Fourrey C."/>
            <person name="LaButti K."/>
            <person name="Lindquist E.A."/>
            <person name="Lipzen A."/>
            <person name="Lundell T."/>
            <person name="Morin E."/>
            <person name="Murat C."/>
            <person name="Riley R."/>
            <person name="Ohm R."/>
            <person name="Sun H."/>
            <person name="Tunlid A."/>
            <person name="Henrissat B."/>
            <person name="Grigoriev I.V."/>
            <person name="Hibbett D.S."/>
            <person name="Martin F."/>
        </authorList>
    </citation>
    <scope>NUCLEOTIDE SEQUENCE [LARGE SCALE GENOMIC DNA]</scope>
    <source>
        <strain evidence="6">Foug A</strain>
    </source>
</reference>
<dbReference type="EMBL" id="KN822024">
    <property type="protein sequence ID" value="KIM65080.1"/>
    <property type="molecule type" value="Genomic_DNA"/>
</dbReference>
<dbReference type="PROSITE" id="PS51387">
    <property type="entry name" value="FAD_PCMH"/>
    <property type="match status" value="1"/>
</dbReference>
<evidence type="ECO:0000256" key="1">
    <source>
        <dbReference type="ARBA" id="ARBA00005466"/>
    </source>
</evidence>
<keyword evidence="3" id="KW-0732">Signal</keyword>
<feature type="domain" description="FAD-binding PCMH-type" evidence="4">
    <location>
        <begin position="111"/>
        <end position="295"/>
    </location>
</feature>
<reference evidence="5 6" key="1">
    <citation type="submission" date="2014-04" db="EMBL/GenBank/DDBJ databases">
        <authorList>
            <consortium name="DOE Joint Genome Institute"/>
            <person name="Kuo A."/>
            <person name="Kohler A."/>
            <person name="Nagy L.G."/>
            <person name="Floudas D."/>
            <person name="Copeland A."/>
            <person name="Barry K.W."/>
            <person name="Cichocki N."/>
            <person name="Veneault-Fourrey C."/>
            <person name="LaButti K."/>
            <person name="Lindquist E.A."/>
            <person name="Lipzen A."/>
            <person name="Lundell T."/>
            <person name="Morin E."/>
            <person name="Murat C."/>
            <person name="Sun H."/>
            <person name="Tunlid A."/>
            <person name="Henrissat B."/>
            <person name="Grigoriev I.V."/>
            <person name="Hibbett D.S."/>
            <person name="Martin F."/>
            <person name="Nordberg H.P."/>
            <person name="Cantor M.N."/>
            <person name="Hua S.X."/>
        </authorList>
    </citation>
    <scope>NUCLEOTIDE SEQUENCE [LARGE SCALE GENOMIC DNA]</scope>
    <source>
        <strain evidence="5 6">Foug A</strain>
    </source>
</reference>
<evidence type="ECO:0000256" key="2">
    <source>
        <dbReference type="ARBA" id="ARBA00023002"/>
    </source>
</evidence>
<organism evidence="5 6">
    <name type="scientific">Scleroderma citrinum Foug A</name>
    <dbReference type="NCBI Taxonomy" id="1036808"/>
    <lineage>
        <taxon>Eukaryota</taxon>
        <taxon>Fungi</taxon>
        <taxon>Dikarya</taxon>
        <taxon>Basidiomycota</taxon>
        <taxon>Agaricomycotina</taxon>
        <taxon>Agaricomycetes</taxon>
        <taxon>Agaricomycetidae</taxon>
        <taxon>Boletales</taxon>
        <taxon>Sclerodermatineae</taxon>
        <taxon>Sclerodermataceae</taxon>
        <taxon>Scleroderma</taxon>
    </lineage>
</organism>